<dbReference type="Proteomes" id="UP001501475">
    <property type="component" value="Unassembled WGS sequence"/>
</dbReference>
<name>A0ABN2KWA2_9MICO</name>
<dbReference type="Pfam" id="PF04185">
    <property type="entry name" value="Phosphoesterase"/>
    <property type="match status" value="1"/>
</dbReference>
<keyword evidence="1" id="KW-0378">Hydrolase</keyword>
<dbReference type="Gene3D" id="3.40.720.10">
    <property type="entry name" value="Alkaline Phosphatase, subunit A"/>
    <property type="match status" value="1"/>
</dbReference>
<sequence length="304" mass="32678">MSALTTATAVGDDGNHGRTGPLPGGYKNLVVIYEENHSFDNLLAGWGTVGKDRVGEGAVSQVAQDGRAYGCLLQNDVNLTSPAPLAATCTDAAHGVPASAFTNAPFLIDSIIPATATTCPAEGAFYPNGVLNGQGLPGGCTEDLVHRFYQEQYQINGGRQNRYVTGSDAVGLTMGRYDTTQLPIYRYLHSKGAPNYVIADRFFQAAFGGSFLNHQFLISARAPLDTSAGGLGAKFSVLDANGMVKKYPPLHADPDGRRRRTTDPRVRRPAAQRPGGRLRGVCRQHRPAVLSPCRREWREDPAHR</sequence>
<organism evidence="4 5">
    <name type="scientific">Nostocoides vanveenii</name>
    <dbReference type="NCBI Taxonomy" id="330835"/>
    <lineage>
        <taxon>Bacteria</taxon>
        <taxon>Bacillati</taxon>
        <taxon>Actinomycetota</taxon>
        <taxon>Actinomycetes</taxon>
        <taxon>Micrococcales</taxon>
        <taxon>Intrasporangiaceae</taxon>
        <taxon>Nostocoides</taxon>
    </lineage>
</organism>
<dbReference type="RefSeq" id="WP_344067452.1">
    <property type="nucleotide sequence ID" value="NZ_BAAAPN010000057.1"/>
</dbReference>
<evidence type="ECO:0000313" key="4">
    <source>
        <dbReference type="EMBL" id="GAA1767932.1"/>
    </source>
</evidence>
<keyword evidence="5" id="KW-1185">Reference proteome</keyword>
<protein>
    <recommendedName>
        <fullName evidence="6">Phosphoesterase</fullName>
    </recommendedName>
</protein>
<dbReference type="EMBL" id="BAAAPN010000057">
    <property type="protein sequence ID" value="GAA1767932.1"/>
    <property type="molecule type" value="Genomic_DNA"/>
</dbReference>
<keyword evidence="2" id="KW-0843">Virulence</keyword>
<accession>A0ABN2KWA2</accession>
<proteinExistence type="predicted"/>
<dbReference type="InterPro" id="IPR017850">
    <property type="entry name" value="Alkaline_phosphatase_core_sf"/>
</dbReference>
<dbReference type="InterPro" id="IPR007312">
    <property type="entry name" value="Phosphoesterase"/>
</dbReference>
<gene>
    <name evidence="4" type="ORF">GCM10009810_28310</name>
</gene>
<reference evidence="4 5" key="1">
    <citation type="journal article" date="2019" name="Int. J. Syst. Evol. Microbiol.">
        <title>The Global Catalogue of Microorganisms (GCM) 10K type strain sequencing project: providing services to taxonomists for standard genome sequencing and annotation.</title>
        <authorList>
            <consortium name="The Broad Institute Genomics Platform"/>
            <consortium name="The Broad Institute Genome Sequencing Center for Infectious Disease"/>
            <person name="Wu L."/>
            <person name="Ma J."/>
        </authorList>
    </citation>
    <scope>NUCLEOTIDE SEQUENCE [LARGE SCALE GENOMIC DNA]</scope>
    <source>
        <strain evidence="4 5">JCM 15591</strain>
    </source>
</reference>
<evidence type="ECO:0008006" key="6">
    <source>
        <dbReference type="Google" id="ProtNLM"/>
    </source>
</evidence>
<evidence type="ECO:0000313" key="5">
    <source>
        <dbReference type="Proteomes" id="UP001501475"/>
    </source>
</evidence>
<feature type="compositionally biased region" description="Basic and acidic residues" evidence="3">
    <location>
        <begin position="252"/>
        <end position="266"/>
    </location>
</feature>
<evidence type="ECO:0000256" key="1">
    <source>
        <dbReference type="ARBA" id="ARBA00022801"/>
    </source>
</evidence>
<evidence type="ECO:0000256" key="3">
    <source>
        <dbReference type="SAM" id="MobiDB-lite"/>
    </source>
</evidence>
<comment type="caution">
    <text evidence="4">The sequence shown here is derived from an EMBL/GenBank/DDBJ whole genome shotgun (WGS) entry which is preliminary data.</text>
</comment>
<feature type="region of interest" description="Disordered" evidence="3">
    <location>
        <begin position="246"/>
        <end position="278"/>
    </location>
</feature>
<evidence type="ECO:0000256" key="2">
    <source>
        <dbReference type="ARBA" id="ARBA00023026"/>
    </source>
</evidence>